<organism evidence="1 2">
    <name type="scientific">Aspergillus keveii</name>
    <dbReference type="NCBI Taxonomy" id="714993"/>
    <lineage>
        <taxon>Eukaryota</taxon>
        <taxon>Fungi</taxon>
        <taxon>Dikarya</taxon>
        <taxon>Ascomycota</taxon>
        <taxon>Pezizomycotina</taxon>
        <taxon>Eurotiomycetes</taxon>
        <taxon>Eurotiomycetidae</taxon>
        <taxon>Eurotiales</taxon>
        <taxon>Aspergillaceae</taxon>
        <taxon>Aspergillus</taxon>
        <taxon>Aspergillus subgen. Nidulantes</taxon>
    </lineage>
</organism>
<evidence type="ECO:0000313" key="2">
    <source>
        <dbReference type="Proteomes" id="UP001610563"/>
    </source>
</evidence>
<accession>A0ABR4FH79</accession>
<proteinExistence type="predicted"/>
<reference evidence="1 2" key="1">
    <citation type="submission" date="2024-07" db="EMBL/GenBank/DDBJ databases">
        <title>Section-level genome sequencing and comparative genomics of Aspergillus sections Usti and Cavernicolus.</title>
        <authorList>
            <consortium name="Lawrence Berkeley National Laboratory"/>
            <person name="Nybo J.L."/>
            <person name="Vesth T.C."/>
            <person name="Theobald S."/>
            <person name="Frisvad J.C."/>
            <person name="Larsen T.O."/>
            <person name="Kjaerboelling I."/>
            <person name="Rothschild-Mancinelli K."/>
            <person name="Lyhne E.K."/>
            <person name="Kogle M.E."/>
            <person name="Barry K."/>
            <person name="Clum A."/>
            <person name="Na H."/>
            <person name="Ledsgaard L."/>
            <person name="Lin J."/>
            <person name="Lipzen A."/>
            <person name="Kuo A."/>
            <person name="Riley R."/>
            <person name="Mondo S."/>
            <person name="Labutti K."/>
            <person name="Haridas S."/>
            <person name="Pangalinan J."/>
            <person name="Salamov A.A."/>
            <person name="Simmons B.A."/>
            <person name="Magnuson J.K."/>
            <person name="Chen J."/>
            <person name="Drula E."/>
            <person name="Henrissat B."/>
            <person name="Wiebenga A."/>
            <person name="Lubbers R.J."/>
            <person name="Gomes A.C."/>
            <person name="Makela M.R."/>
            <person name="Stajich J."/>
            <person name="Grigoriev I.V."/>
            <person name="Mortensen U.H."/>
            <person name="De Vries R.P."/>
            <person name="Baker S.E."/>
            <person name="Andersen M.R."/>
        </authorList>
    </citation>
    <scope>NUCLEOTIDE SEQUENCE [LARGE SCALE GENOMIC DNA]</scope>
    <source>
        <strain evidence="1 2">CBS 209.92</strain>
    </source>
</reference>
<dbReference type="Proteomes" id="UP001610563">
    <property type="component" value="Unassembled WGS sequence"/>
</dbReference>
<comment type="caution">
    <text evidence="1">The sequence shown here is derived from an EMBL/GenBank/DDBJ whole genome shotgun (WGS) entry which is preliminary data.</text>
</comment>
<dbReference type="EMBL" id="JBFTWV010000374">
    <property type="protein sequence ID" value="KAL2782605.1"/>
    <property type="molecule type" value="Genomic_DNA"/>
</dbReference>
<protein>
    <submittedName>
        <fullName evidence="1">Uncharacterized protein</fullName>
    </submittedName>
</protein>
<evidence type="ECO:0000313" key="1">
    <source>
        <dbReference type="EMBL" id="KAL2782605.1"/>
    </source>
</evidence>
<gene>
    <name evidence="1" type="ORF">BJX66DRAFT_331090</name>
</gene>
<keyword evidence="2" id="KW-1185">Reference proteome</keyword>
<name>A0ABR4FH79_9EURO</name>
<sequence>MTAVTVAPTATLTRSLTLTRMTRYHQTVTMMVTRMDERWERLPPLNPSNVNATEVRTPGLTEKHWARQDLPIVDRLLEPQTIANFVQFIVNGTLPNSKKTLLPLLPVDEIELLFRPFSEWAPEPYSTNPSAPVTGITICIGSYEDEARLCLVGKNIHSFKSRLSEGVPPLSASRWAEKCLDRPENFDIACEYLTAAIAAFEYLAIPQVRINLRDTFNRISGHLQEAETALNARPVAQGQGRTPISLTALWEEYMRAKIPIVKEMSSIPAAVDEAAMEPFTERWEKLTRIIQMADLKIWLPMDGYHGYHPPAEVVAGLHNSNLDYIKKTYQEAFEHVGYRLLEQRIKEQEKEGDDKQSYRSRYERFAISVATQDQLRTVVRGSPTCIVPREPWIQEILRRHTDIVENLPEERNKHGFELADYHWADMRGKFEAHLSTWGDGVEGSEEVKPLLKLHWFDAKEIGLGLNADAVDAEKRHFQEIRDSDVYKHKLNRNIFFVLDGWSACSYRDPEFNASYIKQGLSPGDFQGHILAVDADFDPTELNEHAEESPGFQGQVGVLGNLVWGGLYPMFIMQSATLEDLWPMAMEHPLTVYTGLTVPSQLEQWRENNVFKAAMLEPFVDHLKGKNAELTKTVADLMLPKVPSDKS</sequence>